<evidence type="ECO:0000256" key="4">
    <source>
        <dbReference type="ARBA" id="ARBA00022982"/>
    </source>
</evidence>
<evidence type="ECO:0000313" key="7">
    <source>
        <dbReference type="EMBL" id="QQG65465.1"/>
    </source>
</evidence>
<feature type="chain" id="PRO_5032781411" evidence="6">
    <location>
        <begin position="25"/>
        <end position="176"/>
    </location>
</feature>
<name>A0A7T6AQG4_9BACT</name>
<dbReference type="GO" id="GO:0046872">
    <property type="term" value="F:metal ion binding"/>
    <property type="evidence" value="ECO:0007669"/>
    <property type="project" value="UniProtKB-KW"/>
</dbReference>
<dbReference type="RefSeq" id="WP_199264286.1">
    <property type="nucleotide sequence ID" value="NZ_CP054140.1"/>
</dbReference>
<evidence type="ECO:0000256" key="2">
    <source>
        <dbReference type="ARBA" id="ARBA00022617"/>
    </source>
</evidence>
<organism evidence="7 8">
    <name type="scientific">Desulfobulbus oligotrophicus</name>
    <dbReference type="NCBI Taxonomy" id="1909699"/>
    <lineage>
        <taxon>Bacteria</taxon>
        <taxon>Pseudomonadati</taxon>
        <taxon>Thermodesulfobacteriota</taxon>
        <taxon>Desulfobulbia</taxon>
        <taxon>Desulfobulbales</taxon>
        <taxon>Desulfobulbaceae</taxon>
        <taxon>Desulfobulbus</taxon>
    </lineage>
</organism>
<keyword evidence="8" id="KW-1185">Reference proteome</keyword>
<dbReference type="InterPro" id="IPR036280">
    <property type="entry name" value="Multihaem_cyt_sf"/>
</dbReference>
<gene>
    <name evidence="7" type="ORF">HP555_06085</name>
</gene>
<reference evidence="7 8" key="1">
    <citation type="submission" date="2020-05" db="EMBL/GenBank/DDBJ databases">
        <title>Complete genome of Desulfobulbus oligotrophicus.</title>
        <authorList>
            <person name="Podar M."/>
        </authorList>
    </citation>
    <scope>NUCLEOTIDE SEQUENCE [LARGE SCALE GENOMIC DNA]</scope>
    <source>
        <strain evidence="7 8">Prop6</strain>
    </source>
</reference>
<dbReference type="GO" id="GO:0020037">
    <property type="term" value="F:heme binding"/>
    <property type="evidence" value="ECO:0007669"/>
    <property type="project" value="InterPro"/>
</dbReference>
<dbReference type="Gene3D" id="3.90.10.10">
    <property type="entry name" value="Cytochrome C3"/>
    <property type="match status" value="1"/>
</dbReference>
<evidence type="ECO:0000256" key="6">
    <source>
        <dbReference type="SAM" id="SignalP"/>
    </source>
</evidence>
<protein>
    <submittedName>
        <fullName evidence="7">Cytochrome c3 family protein</fullName>
    </submittedName>
</protein>
<dbReference type="GO" id="GO:0009055">
    <property type="term" value="F:electron transfer activity"/>
    <property type="evidence" value="ECO:0007669"/>
    <property type="project" value="InterPro"/>
</dbReference>
<dbReference type="AlphaFoldDB" id="A0A7T6AQG4"/>
<accession>A0A7T6AQG4</accession>
<keyword evidence="5" id="KW-0408">Iron</keyword>
<keyword evidence="1" id="KW-0813">Transport</keyword>
<dbReference type="Proteomes" id="UP000596092">
    <property type="component" value="Chromosome"/>
</dbReference>
<proteinExistence type="predicted"/>
<dbReference type="EMBL" id="CP054140">
    <property type="protein sequence ID" value="QQG65465.1"/>
    <property type="molecule type" value="Genomic_DNA"/>
</dbReference>
<dbReference type="KEGG" id="dog:HP555_06085"/>
<keyword evidence="6" id="KW-0732">Signal</keyword>
<evidence type="ECO:0000256" key="5">
    <source>
        <dbReference type="ARBA" id="ARBA00023004"/>
    </source>
</evidence>
<keyword evidence="4" id="KW-0249">Electron transport</keyword>
<dbReference type="CDD" id="cd08168">
    <property type="entry name" value="Cytochrom_C3"/>
    <property type="match status" value="1"/>
</dbReference>
<evidence type="ECO:0000313" key="8">
    <source>
        <dbReference type="Proteomes" id="UP000596092"/>
    </source>
</evidence>
<keyword evidence="2" id="KW-0349">Heme</keyword>
<sequence length="176" mass="19650">MKTTHRTLFVAVALLLAGASPGLGQTMDEYDAPTTVTIDSLSELYEPVIFSHVRHTKLAGCKDCHHHTTGHQDMHPNCVRCHLHSPPSQTVSCKDCHTRQQFYPEQVTELSNPNIYHIDKPGLKGAYHLNCIPCHVEKNAPSHCEGCHAMTDAGKDFFYLTDKTSATTKNKDNRVR</sequence>
<evidence type="ECO:0000256" key="1">
    <source>
        <dbReference type="ARBA" id="ARBA00022448"/>
    </source>
</evidence>
<feature type="signal peptide" evidence="6">
    <location>
        <begin position="1"/>
        <end position="24"/>
    </location>
</feature>
<keyword evidence="3" id="KW-0479">Metal-binding</keyword>
<dbReference type="SUPFAM" id="SSF48695">
    <property type="entry name" value="Multiheme cytochromes"/>
    <property type="match status" value="1"/>
</dbReference>
<dbReference type="InterPro" id="IPR002322">
    <property type="entry name" value="Cyt_c_III"/>
</dbReference>
<dbReference type="PRINTS" id="PR00609">
    <property type="entry name" value="CYTOCHROMEC3"/>
</dbReference>
<evidence type="ECO:0000256" key="3">
    <source>
        <dbReference type="ARBA" id="ARBA00022723"/>
    </source>
</evidence>